<sequence>MLALFAGHLLPGGHAFSAVLSALIVVRPYSQGALRAGLMRLLATFIGIALSFVAAALHPFGLNEYMRLLIGLVPLAILTAYNSEFRSALIAAVLMLGAASGPATGLEQAAIGRAIVVALGACIGIAVSVMVLPTPHKRTVADKALQIMVQMIGNLNAAAIPDARSEKADTRLRRALLDLGQMHRDNGKGHAEDDPSGQLVRLVRHAQAVCLLLRVEWRHESREGREVFCVALLDLIAAVRSGEPYEDKAAIVWQSLPEVTGVQNWMVRALAGDVVRLAKLVA</sequence>
<dbReference type="EMBL" id="AWGB01000037">
    <property type="protein sequence ID" value="ESQ88536.1"/>
    <property type="molecule type" value="Genomic_DNA"/>
</dbReference>
<accession>V4PJZ1</accession>
<feature type="transmembrane region" description="Helical" evidence="5">
    <location>
        <begin position="6"/>
        <end position="26"/>
    </location>
</feature>
<dbReference type="STRING" id="1121022.GCA_000376105_01874"/>
<comment type="subcellular location">
    <subcellularLocation>
        <location evidence="1">Membrane</location>
        <topology evidence="1">Multi-pass membrane protein</topology>
    </subcellularLocation>
</comment>
<feature type="domain" description="Integral membrane bound transporter" evidence="6">
    <location>
        <begin position="2"/>
        <end position="127"/>
    </location>
</feature>
<protein>
    <recommendedName>
        <fullName evidence="6">Integral membrane bound transporter domain-containing protein</fullName>
    </recommendedName>
</protein>
<dbReference type="InterPro" id="IPR049453">
    <property type="entry name" value="Memb_transporter_dom"/>
</dbReference>
<reference evidence="7 8" key="1">
    <citation type="journal article" date="2014" name="Nature">
        <title>Sequential evolution of bacterial morphology by co-option of a developmental regulator.</title>
        <authorList>
            <person name="Jiang C."/>
            <person name="Brown P.J."/>
            <person name="Ducret A."/>
            <person name="Brun Y.V."/>
        </authorList>
    </citation>
    <scope>NUCLEOTIDE SEQUENCE [LARGE SCALE GENOMIC DNA]</scope>
    <source>
        <strain evidence="7 8">DSM 16100</strain>
    </source>
</reference>
<dbReference type="OrthoDB" id="9947940at2"/>
<evidence type="ECO:0000256" key="4">
    <source>
        <dbReference type="ARBA" id="ARBA00023136"/>
    </source>
</evidence>
<name>V4PJZ1_9CAUL</name>
<feature type="transmembrane region" description="Helical" evidence="5">
    <location>
        <begin position="65"/>
        <end position="81"/>
    </location>
</feature>
<evidence type="ECO:0000259" key="6">
    <source>
        <dbReference type="Pfam" id="PF13515"/>
    </source>
</evidence>
<dbReference type="Proteomes" id="UP000017837">
    <property type="component" value="Unassembled WGS sequence"/>
</dbReference>
<proteinExistence type="predicted"/>
<feature type="transmembrane region" description="Helical" evidence="5">
    <location>
        <begin position="111"/>
        <end position="132"/>
    </location>
</feature>
<dbReference type="AlphaFoldDB" id="V4PJZ1"/>
<dbReference type="RefSeq" id="WP_018081541.1">
    <property type="nucleotide sequence ID" value="NZ_AQWM01000006.1"/>
</dbReference>
<keyword evidence="8" id="KW-1185">Reference proteome</keyword>
<keyword evidence="2 5" id="KW-0812">Transmembrane</keyword>
<feature type="transmembrane region" description="Helical" evidence="5">
    <location>
        <begin position="88"/>
        <end position="105"/>
    </location>
</feature>
<feature type="transmembrane region" description="Helical" evidence="5">
    <location>
        <begin position="38"/>
        <end position="59"/>
    </location>
</feature>
<keyword evidence="3 5" id="KW-1133">Transmembrane helix</keyword>
<dbReference type="GO" id="GO:0016020">
    <property type="term" value="C:membrane"/>
    <property type="evidence" value="ECO:0007669"/>
    <property type="project" value="UniProtKB-SubCell"/>
</dbReference>
<evidence type="ECO:0000256" key="3">
    <source>
        <dbReference type="ARBA" id="ARBA00022989"/>
    </source>
</evidence>
<evidence type="ECO:0000313" key="7">
    <source>
        <dbReference type="EMBL" id="ESQ88536.1"/>
    </source>
</evidence>
<evidence type="ECO:0000256" key="2">
    <source>
        <dbReference type="ARBA" id="ARBA00022692"/>
    </source>
</evidence>
<evidence type="ECO:0000256" key="5">
    <source>
        <dbReference type="SAM" id="Phobius"/>
    </source>
</evidence>
<organism evidence="7 8">
    <name type="scientific">Asticcacaulis benevestitus DSM 16100 = ATCC BAA-896</name>
    <dbReference type="NCBI Taxonomy" id="1121022"/>
    <lineage>
        <taxon>Bacteria</taxon>
        <taxon>Pseudomonadati</taxon>
        <taxon>Pseudomonadota</taxon>
        <taxon>Alphaproteobacteria</taxon>
        <taxon>Caulobacterales</taxon>
        <taxon>Caulobacteraceae</taxon>
        <taxon>Asticcacaulis</taxon>
    </lineage>
</organism>
<keyword evidence="4 5" id="KW-0472">Membrane</keyword>
<gene>
    <name evidence="7" type="ORF">ABENE_15940</name>
</gene>
<evidence type="ECO:0000313" key="8">
    <source>
        <dbReference type="Proteomes" id="UP000017837"/>
    </source>
</evidence>
<dbReference type="PATRIC" id="fig|1121022.4.peg.3242"/>
<evidence type="ECO:0000256" key="1">
    <source>
        <dbReference type="ARBA" id="ARBA00004141"/>
    </source>
</evidence>
<comment type="caution">
    <text evidence="7">The sequence shown here is derived from an EMBL/GenBank/DDBJ whole genome shotgun (WGS) entry which is preliminary data.</text>
</comment>
<dbReference type="eggNOG" id="COG4129">
    <property type="taxonomic scope" value="Bacteria"/>
</dbReference>
<dbReference type="Pfam" id="PF13515">
    <property type="entry name" value="FUSC_2"/>
    <property type="match status" value="1"/>
</dbReference>